<name>A0ABP4EK13_9ACTN</name>
<evidence type="ECO:0000256" key="5">
    <source>
        <dbReference type="HAMAP-Rule" id="MF_01600"/>
    </source>
</evidence>
<evidence type="ECO:0000256" key="1">
    <source>
        <dbReference type="ARBA" id="ARBA00022475"/>
    </source>
</evidence>
<comment type="caution">
    <text evidence="7">The sequence shown here is derived from an EMBL/GenBank/DDBJ whole genome shotgun (WGS) entry which is preliminary data.</text>
</comment>
<keyword evidence="2 5" id="KW-0812">Transmembrane</keyword>
<gene>
    <name evidence="7" type="ORF">GCM10009668_31560</name>
</gene>
<keyword evidence="8" id="KW-1185">Reference proteome</keyword>
<comment type="subcellular location">
    <subcellularLocation>
        <location evidence="5">Cell membrane</location>
        <topology evidence="5">Multi-pass membrane protein</topology>
    </subcellularLocation>
</comment>
<evidence type="ECO:0000256" key="4">
    <source>
        <dbReference type="ARBA" id="ARBA00023136"/>
    </source>
</evidence>
<dbReference type="Pfam" id="PF03699">
    <property type="entry name" value="UPF0182"/>
    <property type="match status" value="1"/>
</dbReference>
<dbReference type="RefSeq" id="WP_343995780.1">
    <property type="nucleotide sequence ID" value="NZ_BAAALG010000011.1"/>
</dbReference>
<dbReference type="PANTHER" id="PTHR39344">
    <property type="entry name" value="UPF0182 PROTEIN SLL1060"/>
    <property type="match status" value="1"/>
</dbReference>
<evidence type="ECO:0000313" key="8">
    <source>
        <dbReference type="Proteomes" id="UP001501581"/>
    </source>
</evidence>
<protein>
    <recommendedName>
        <fullName evidence="5">UPF0182 protein GCM10009668_31560</fullName>
    </recommendedName>
</protein>
<keyword evidence="4 5" id="KW-0472">Membrane</keyword>
<feature type="region of interest" description="Disordered" evidence="6">
    <location>
        <begin position="1"/>
        <end position="22"/>
    </location>
</feature>
<feature type="transmembrane region" description="Helical" evidence="5">
    <location>
        <begin position="26"/>
        <end position="48"/>
    </location>
</feature>
<feature type="transmembrane region" description="Helical" evidence="5">
    <location>
        <begin position="71"/>
        <end position="93"/>
    </location>
</feature>
<proteinExistence type="inferred from homology"/>
<feature type="transmembrane region" description="Helical" evidence="5">
    <location>
        <begin position="121"/>
        <end position="139"/>
    </location>
</feature>
<feature type="compositionally biased region" description="Low complexity" evidence="6">
    <location>
        <begin position="902"/>
        <end position="912"/>
    </location>
</feature>
<organism evidence="7 8">
    <name type="scientific">Nocardioides dubius</name>
    <dbReference type="NCBI Taxonomy" id="317019"/>
    <lineage>
        <taxon>Bacteria</taxon>
        <taxon>Bacillati</taxon>
        <taxon>Actinomycetota</taxon>
        <taxon>Actinomycetes</taxon>
        <taxon>Propionibacteriales</taxon>
        <taxon>Nocardioidaceae</taxon>
        <taxon>Nocardioides</taxon>
    </lineage>
</organism>
<feature type="transmembrane region" description="Helical" evidence="5">
    <location>
        <begin position="178"/>
        <end position="201"/>
    </location>
</feature>
<feature type="transmembrane region" description="Helical" evidence="5">
    <location>
        <begin position="289"/>
        <end position="313"/>
    </location>
</feature>
<dbReference type="InterPro" id="IPR005372">
    <property type="entry name" value="UPF0182"/>
</dbReference>
<evidence type="ECO:0000256" key="3">
    <source>
        <dbReference type="ARBA" id="ARBA00022989"/>
    </source>
</evidence>
<dbReference type="HAMAP" id="MF_01600">
    <property type="entry name" value="UPF0182"/>
    <property type="match status" value="1"/>
</dbReference>
<dbReference type="EMBL" id="BAAALG010000011">
    <property type="protein sequence ID" value="GAA1108940.1"/>
    <property type="molecule type" value="Genomic_DNA"/>
</dbReference>
<reference evidence="8" key="1">
    <citation type="journal article" date="2019" name="Int. J. Syst. Evol. Microbiol.">
        <title>The Global Catalogue of Microorganisms (GCM) 10K type strain sequencing project: providing services to taxonomists for standard genome sequencing and annotation.</title>
        <authorList>
            <consortium name="The Broad Institute Genomics Platform"/>
            <consortium name="The Broad Institute Genome Sequencing Center for Infectious Disease"/>
            <person name="Wu L."/>
            <person name="Ma J."/>
        </authorList>
    </citation>
    <scope>NUCLEOTIDE SEQUENCE [LARGE SCALE GENOMIC DNA]</scope>
    <source>
        <strain evidence="8">JCM 13008</strain>
    </source>
</reference>
<evidence type="ECO:0000256" key="6">
    <source>
        <dbReference type="SAM" id="MobiDB-lite"/>
    </source>
</evidence>
<evidence type="ECO:0000256" key="2">
    <source>
        <dbReference type="ARBA" id="ARBA00022692"/>
    </source>
</evidence>
<feature type="region of interest" description="Disordered" evidence="6">
    <location>
        <begin position="899"/>
        <end position="925"/>
    </location>
</feature>
<feature type="transmembrane region" description="Helical" evidence="5">
    <location>
        <begin position="261"/>
        <end position="282"/>
    </location>
</feature>
<keyword evidence="1 5" id="KW-1003">Cell membrane</keyword>
<feature type="transmembrane region" description="Helical" evidence="5">
    <location>
        <begin position="213"/>
        <end position="234"/>
    </location>
</feature>
<evidence type="ECO:0000313" key="7">
    <source>
        <dbReference type="EMBL" id="GAA1108940.1"/>
    </source>
</evidence>
<sequence>MSDLFDNGEPRRSGGTATPSPPRSRALWITLAIVVVLFIAFTGFASLWTERLWFDSTGYESVFSTLLRTKIGLFLVFGLLMAFVVGLNLALAYRFRPIFRPASPEQISLDRYRQAITPVRMWLLVGVSAVVGAFAGSTASGRWREYLLWRNGGEFDKTDPYFDRDIGFYVFDLPWLHFIVNFTMAMLVISLIAAALVHYVFGGIRLQSKQDRFSGAAAVQLSVLLGLFVLVKAADYWLDRFDLLTESGSLHTGMGYTDDHAVLPAKNILMFIAIICAVLFFANVIRRTWLLPSVGLSLLVLSSVLLGMIWPAVVQQFQVNPSQAVKEEKYLQKNIDATRDAFDIADAEVSPYTGQTELTPAEQRDELANVPGIRLVDPALIKATFDQQQQVQGYYGVADVLDVDRYTIEGQERDVVIGVRELNQDGLPEDSKNWNNLHTVYTHGYGVIAAYGNQRKADNKTVVQGEPSWAEEALPPKGALTDLSEGGYRGQIYFGEKSPEYSIVGKQNDDDRDVELDIPSNDEGGNKLSTYTGAAGVEVGNTFRQLLYAWKFSEPNILLSSRVNENSKILYDRDPRQMVEKVAPWLTVDADPFPAVVDGKIVWILDGFTTTDQYPQSERESYETMTSDSLDQGNEFRTLPTDEINYMRNAVKAVVDAYDGTVTLYAWDESDPLLAAWRDAFPGTVKDRSEIPADLLSHMRYPEDMFKVQRYQMAAYHVEDASTFYTGESRWKVPEDPTARGSLQPPYRLSVNSTEDDEQVFSLTSVFVPNKRENLAAFVSVDGDASKDTYGTFRVLELPRNNAISGPGQMANEFNTNQVIQDELARFTRNSNVRVLNGNLLTLPVGQGLLYVQPIYTIRQGTSTANFPVLQYVTVAFGDKAAIGTTVADAVAKVLNLDEGETATPDGTPPATGGEGDGETPDLTGPTAERIRTLLERADAKFKEANKALQQETPDLAAYATATSEAEKLVTQALTLAQQEQAKNDSQADADKE</sequence>
<keyword evidence="3 5" id="KW-1133">Transmembrane helix</keyword>
<dbReference type="Proteomes" id="UP001501581">
    <property type="component" value="Unassembled WGS sequence"/>
</dbReference>
<accession>A0ABP4EK13</accession>
<comment type="similarity">
    <text evidence="5">Belongs to the UPF0182 family.</text>
</comment>
<dbReference type="PANTHER" id="PTHR39344:SF1">
    <property type="entry name" value="UPF0182 PROTEIN SLL1060"/>
    <property type="match status" value="1"/>
</dbReference>